<dbReference type="SUPFAM" id="SSF54695">
    <property type="entry name" value="POZ domain"/>
    <property type="match status" value="1"/>
</dbReference>
<evidence type="ECO:0000256" key="2">
    <source>
        <dbReference type="ARBA" id="ARBA00010846"/>
    </source>
</evidence>
<name>A0A9J6FLZ5_HAELO</name>
<evidence type="ECO:0000259" key="5">
    <source>
        <dbReference type="Pfam" id="PF00651"/>
    </source>
</evidence>
<reference evidence="7 8" key="1">
    <citation type="journal article" date="2020" name="Cell">
        <title>Large-Scale Comparative Analyses of Tick Genomes Elucidate Their Genetic Diversity and Vector Capacities.</title>
        <authorList>
            <consortium name="Tick Genome and Microbiome Consortium (TIGMIC)"/>
            <person name="Jia N."/>
            <person name="Wang J."/>
            <person name="Shi W."/>
            <person name="Du L."/>
            <person name="Sun Y."/>
            <person name="Zhan W."/>
            <person name="Jiang J.F."/>
            <person name="Wang Q."/>
            <person name="Zhang B."/>
            <person name="Ji P."/>
            <person name="Bell-Sakyi L."/>
            <person name="Cui X.M."/>
            <person name="Yuan T.T."/>
            <person name="Jiang B.G."/>
            <person name="Yang W.F."/>
            <person name="Lam T.T."/>
            <person name="Chang Q.C."/>
            <person name="Ding S.J."/>
            <person name="Wang X.J."/>
            <person name="Zhu J.G."/>
            <person name="Ruan X.D."/>
            <person name="Zhao L."/>
            <person name="Wei J.T."/>
            <person name="Ye R.Z."/>
            <person name="Que T.C."/>
            <person name="Du C.H."/>
            <person name="Zhou Y.H."/>
            <person name="Cheng J.X."/>
            <person name="Dai P.F."/>
            <person name="Guo W.B."/>
            <person name="Han X.H."/>
            <person name="Huang E.J."/>
            <person name="Li L.F."/>
            <person name="Wei W."/>
            <person name="Gao Y.C."/>
            <person name="Liu J.Z."/>
            <person name="Shao H.Z."/>
            <person name="Wang X."/>
            <person name="Wang C.C."/>
            <person name="Yang T.C."/>
            <person name="Huo Q.B."/>
            <person name="Li W."/>
            <person name="Chen H.Y."/>
            <person name="Chen S.E."/>
            <person name="Zhou L.G."/>
            <person name="Ni X.B."/>
            <person name="Tian J.H."/>
            <person name="Sheng Y."/>
            <person name="Liu T."/>
            <person name="Pan Y.S."/>
            <person name="Xia L.Y."/>
            <person name="Li J."/>
            <person name="Zhao F."/>
            <person name="Cao W.C."/>
        </authorList>
    </citation>
    <scope>NUCLEOTIDE SEQUENCE [LARGE SCALE GENOMIC DNA]</scope>
    <source>
        <strain evidence="7">HaeL-2018</strain>
    </source>
</reference>
<dbReference type="Gene3D" id="1.25.40.420">
    <property type="match status" value="1"/>
</dbReference>
<comment type="subcellular location">
    <subcellularLocation>
        <location evidence="1">Nucleus</location>
    </subcellularLocation>
</comment>
<dbReference type="EMBL" id="JABSTR010000002">
    <property type="protein sequence ID" value="KAH9364053.1"/>
    <property type="molecule type" value="Genomic_DNA"/>
</dbReference>
<dbReference type="Pfam" id="PF24570">
    <property type="entry name" value="BACK_BPM_SPOP"/>
    <property type="match status" value="1"/>
</dbReference>
<dbReference type="InterPro" id="IPR000210">
    <property type="entry name" value="BTB/POZ_dom"/>
</dbReference>
<dbReference type="GO" id="GO:0005634">
    <property type="term" value="C:nucleus"/>
    <property type="evidence" value="ECO:0007669"/>
    <property type="project" value="UniProtKB-SubCell"/>
</dbReference>
<keyword evidence="4" id="KW-0539">Nucleus</keyword>
<proteinExistence type="inferred from homology"/>
<evidence type="ECO:0000256" key="3">
    <source>
        <dbReference type="ARBA" id="ARBA00022786"/>
    </source>
</evidence>
<sequence length="134" mass="14752">MKEEKEGRVEIMDCEFEVFREVVEYMYTGRAPKVNEMAEQVLVAAEKYDLGRLKAMCEDVLCSKLSVGTAAEMLALADMHNADQLKINALEFIKAHAAAVTETDGWRTIASEKPHLSIEALCALAVAKTGSANK</sequence>
<evidence type="ECO:0000313" key="8">
    <source>
        <dbReference type="Proteomes" id="UP000821853"/>
    </source>
</evidence>
<organism evidence="7 8">
    <name type="scientific">Haemaphysalis longicornis</name>
    <name type="common">Bush tick</name>
    <dbReference type="NCBI Taxonomy" id="44386"/>
    <lineage>
        <taxon>Eukaryota</taxon>
        <taxon>Metazoa</taxon>
        <taxon>Ecdysozoa</taxon>
        <taxon>Arthropoda</taxon>
        <taxon>Chelicerata</taxon>
        <taxon>Arachnida</taxon>
        <taxon>Acari</taxon>
        <taxon>Parasitiformes</taxon>
        <taxon>Ixodida</taxon>
        <taxon>Ixodoidea</taxon>
        <taxon>Ixodidae</taxon>
        <taxon>Haemaphysalinae</taxon>
        <taxon>Haemaphysalis</taxon>
    </lineage>
</organism>
<evidence type="ECO:0008006" key="9">
    <source>
        <dbReference type="Google" id="ProtNLM"/>
    </source>
</evidence>
<evidence type="ECO:0000256" key="1">
    <source>
        <dbReference type="ARBA" id="ARBA00004123"/>
    </source>
</evidence>
<dbReference type="Gene3D" id="3.30.710.10">
    <property type="entry name" value="Potassium Channel Kv1.1, Chain A"/>
    <property type="match status" value="1"/>
</dbReference>
<dbReference type="InterPro" id="IPR056423">
    <property type="entry name" value="BACK_BPM_SPOP"/>
</dbReference>
<dbReference type="Proteomes" id="UP000821853">
    <property type="component" value="Chromosome 10"/>
</dbReference>
<accession>A0A9J6FLZ5</accession>
<dbReference type="OMA" id="HMMESIT"/>
<evidence type="ECO:0000313" key="7">
    <source>
        <dbReference type="EMBL" id="KAH9364053.1"/>
    </source>
</evidence>
<evidence type="ECO:0000259" key="6">
    <source>
        <dbReference type="Pfam" id="PF24570"/>
    </source>
</evidence>
<dbReference type="VEuPathDB" id="VectorBase:HLOH_056455"/>
<dbReference type="AlphaFoldDB" id="A0A9J6FLZ5"/>
<comment type="caution">
    <text evidence="7">The sequence shown here is derived from an EMBL/GenBank/DDBJ whole genome shotgun (WGS) entry which is preliminary data.</text>
</comment>
<dbReference type="Pfam" id="PF00651">
    <property type="entry name" value="BTB"/>
    <property type="match status" value="1"/>
</dbReference>
<gene>
    <name evidence="7" type="ORF">HPB48_016391</name>
</gene>
<feature type="domain" description="BTB" evidence="5">
    <location>
        <begin position="4"/>
        <end position="64"/>
    </location>
</feature>
<keyword evidence="8" id="KW-1185">Reference proteome</keyword>
<evidence type="ECO:0000256" key="4">
    <source>
        <dbReference type="ARBA" id="ARBA00023242"/>
    </source>
</evidence>
<dbReference type="PANTHER" id="PTHR24413">
    <property type="entry name" value="SPECKLE-TYPE POZ PROTEIN"/>
    <property type="match status" value="1"/>
</dbReference>
<comment type="similarity">
    <text evidence="2">Belongs to the Tdpoz family.</text>
</comment>
<dbReference type="OrthoDB" id="6437200at2759"/>
<feature type="domain" description="BPM/SPOP BACK" evidence="6">
    <location>
        <begin position="69"/>
        <end position="120"/>
    </location>
</feature>
<protein>
    <recommendedName>
        <fullName evidence="9">BTB domain-containing protein</fullName>
    </recommendedName>
</protein>
<keyword evidence="3" id="KW-0833">Ubl conjugation pathway</keyword>
<dbReference type="InterPro" id="IPR011333">
    <property type="entry name" value="SKP1/BTB/POZ_sf"/>
</dbReference>